<keyword evidence="7" id="KW-0238">DNA-binding</keyword>
<keyword evidence="8" id="KW-1185">Reference proteome</keyword>
<evidence type="ECO:0000256" key="5">
    <source>
        <dbReference type="SAM" id="MobiDB-lite"/>
    </source>
</evidence>
<dbReference type="GO" id="GO:0003714">
    <property type="term" value="F:transcription corepressor activity"/>
    <property type="evidence" value="ECO:0007669"/>
    <property type="project" value="TreeGrafter"/>
</dbReference>
<dbReference type="Pfam" id="PF24662">
    <property type="entry name" value="DUF7650"/>
    <property type="match status" value="1"/>
</dbReference>
<dbReference type="Gramene" id="KVH91456">
    <property type="protein sequence ID" value="KVH91456"/>
    <property type="gene ID" value="Ccrd_006521"/>
</dbReference>
<feature type="compositionally biased region" description="Basic and acidic residues" evidence="5">
    <location>
        <begin position="768"/>
        <end position="780"/>
    </location>
</feature>
<dbReference type="Proteomes" id="UP000243975">
    <property type="component" value="Unassembled WGS sequence"/>
</dbReference>
<keyword evidence="7" id="KW-0371">Homeobox</keyword>
<protein>
    <submittedName>
        <fullName evidence="7">Homeodomain-like protein</fullName>
    </submittedName>
</protein>
<feature type="region of interest" description="Disordered" evidence="5">
    <location>
        <begin position="456"/>
        <end position="475"/>
    </location>
</feature>
<dbReference type="GO" id="GO:0005634">
    <property type="term" value="C:nucleus"/>
    <property type="evidence" value="ECO:0007669"/>
    <property type="project" value="UniProtKB-SubCell"/>
</dbReference>
<dbReference type="STRING" id="59895.A0A103XIK3"/>
<comment type="subcellular location">
    <subcellularLocation>
        <location evidence="1">Nucleus</location>
    </subcellularLocation>
</comment>
<evidence type="ECO:0000256" key="3">
    <source>
        <dbReference type="ARBA" id="ARBA00023163"/>
    </source>
</evidence>
<evidence type="ECO:0000313" key="8">
    <source>
        <dbReference type="Proteomes" id="UP000243975"/>
    </source>
</evidence>
<dbReference type="InterPro" id="IPR056067">
    <property type="entry name" value="DUF7650"/>
</dbReference>
<dbReference type="PROSITE" id="PS51293">
    <property type="entry name" value="SANT"/>
    <property type="match status" value="1"/>
</dbReference>
<comment type="caution">
    <text evidence="7">The sequence shown here is derived from an EMBL/GenBank/DDBJ whole genome shotgun (WGS) entry which is preliminary data.</text>
</comment>
<feature type="region of interest" description="Disordered" evidence="5">
    <location>
        <begin position="553"/>
        <end position="621"/>
    </location>
</feature>
<accession>A0A103XIK3</accession>
<dbReference type="GO" id="GO:0003677">
    <property type="term" value="F:DNA binding"/>
    <property type="evidence" value="ECO:0007669"/>
    <property type="project" value="UniProtKB-KW"/>
</dbReference>
<feature type="compositionally biased region" description="Polar residues" evidence="5">
    <location>
        <begin position="734"/>
        <end position="748"/>
    </location>
</feature>
<reference evidence="7 8" key="1">
    <citation type="journal article" date="2016" name="Sci. Rep.">
        <title>The genome sequence of the outbreeding globe artichoke constructed de novo incorporating a phase-aware low-pass sequencing strategy of F1 progeny.</title>
        <authorList>
            <person name="Scaglione D."/>
            <person name="Reyes-Chin-Wo S."/>
            <person name="Acquadro A."/>
            <person name="Froenicke L."/>
            <person name="Portis E."/>
            <person name="Beitel C."/>
            <person name="Tirone M."/>
            <person name="Mauro R."/>
            <person name="Lo Monaco A."/>
            <person name="Mauromicale G."/>
            <person name="Faccioli P."/>
            <person name="Cattivelli L."/>
            <person name="Rieseberg L."/>
            <person name="Michelmore R."/>
            <person name="Lanteri S."/>
        </authorList>
    </citation>
    <scope>NUCLEOTIDE SEQUENCE [LARGE SCALE GENOMIC DNA]</scope>
    <source>
        <strain evidence="7">2C</strain>
    </source>
</reference>
<dbReference type="InterPro" id="IPR057712">
    <property type="entry name" value="DUF7952"/>
</dbReference>
<feature type="domain" description="SANT" evidence="6">
    <location>
        <begin position="193"/>
        <end position="244"/>
    </location>
</feature>
<dbReference type="EMBL" id="LEKV01004967">
    <property type="protein sequence ID" value="KVH91456.1"/>
    <property type="molecule type" value="Genomic_DNA"/>
</dbReference>
<feature type="region of interest" description="Disordered" evidence="5">
    <location>
        <begin position="712"/>
        <end position="816"/>
    </location>
</feature>
<evidence type="ECO:0000256" key="2">
    <source>
        <dbReference type="ARBA" id="ARBA00023015"/>
    </source>
</evidence>
<dbReference type="InterPro" id="IPR009057">
    <property type="entry name" value="Homeodomain-like_sf"/>
</dbReference>
<dbReference type="PANTHER" id="PTHR13859">
    <property type="entry name" value="ATROPHIN-RELATED"/>
    <property type="match status" value="1"/>
</dbReference>
<dbReference type="AlphaFoldDB" id="A0A103XIK3"/>
<keyword evidence="4" id="KW-0539">Nucleus</keyword>
<evidence type="ECO:0000256" key="4">
    <source>
        <dbReference type="ARBA" id="ARBA00023242"/>
    </source>
</evidence>
<dbReference type="InterPro" id="IPR017884">
    <property type="entry name" value="SANT_dom"/>
</dbReference>
<proteinExistence type="predicted"/>
<dbReference type="Gene3D" id="1.10.10.60">
    <property type="entry name" value="Homeodomain-like"/>
    <property type="match status" value="1"/>
</dbReference>
<dbReference type="SUPFAM" id="SSF46689">
    <property type="entry name" value="Homeodomain-like"/>
    <property type="match status" value="1"/>
</dbReference>
<organism evidence="7 8">
    <name type="scientific">Cynara cardunculus var. scolymus</name>
    <name type="common">Globe artichoke</name>
    <name type="synonym">Cynara scolymus</name>
    <dbReference type="NCBI Taxonomy" id="59895"/>
    <lineage>
        <taxon>Eukaryota</taxon>
        <taxon>Viridiplantae</taxon>
        <taxon>Streptophyta</taxon>
        <taxon>Embryophyta</taxon>
        <taxon>Tracheophyta</taxon>
        <taxon>Spermatophyta</taxon>
        <taxon>Magnoliopsida</taxon>
        <taxon>eudicotyledons</taxon>
        <taxon>Gunneridae</taxon>
        <taxon>Pentapetalae</taxon>
        <taxon>asterids</taxon>
        <taxon>campanulids</taxon>
        <taxon>Asterales</taxon>
        <taxon>Asteraceae</taxon>
        <taxon>Carduoideae</taxon>
        <taxon>Cardueae</taxon>
        <taxon>Carduinae</taxon>
        <taxon>Cynara</taxon>
    </lineage>
</organism>
<name>A0A103XIK3_CYNCS</name>
<gene>
    <name evidence="7" type="ORF">Ccrd_006521</name>
</gene>
<evidence type="ECO:0000313" key="7">
    <source>
        <dbReference type="EMBL" id="KVH91456.1"/>
    </source>
</evidence>
<evidence type="ECO:0000256" key="1">
    <source>
        <dbReference type="ARBA" id="ARBA00004123"/>
    </source>
</evidence>
<feature type="compositionally biased region" description="Basic residues" evidence="5">
    <location>
        <begin position="596"/>
        <end position="605"/>
    </location>
</feature>
<keyword evidence="3" id="KW-0804">Transcription</keyword>
<keyword evidence="2" id="KW-0805">Transcription regulation</keyword>
<dbReference type="Pfam" id="PF25826">
    <property type="entry name" value="DUF7952"/>
    <property type="match status" value="1"/>
</dbReference>
<sequence length="816" mass="90839">MQVCSPRAILRVYASHSRLVNGPDPISLFSTPIYLKNTVLALSSCGINSVEMDNNDECSSDMSGKQLIPTETFAYGLYGALGNLSRIGDEYQTKIPSLITESEHLDYVKNPIEEETKAGVPSDFLIGLDIPIVWINQEVGNMKEIERDTKIAPQVDMKNENPTSDFSAEASNMKNDHVAGTAGSSQLCLVPGSFLDSWTEIERGSFLLGLYIFEKDFVRVKRLIESKNMGDILSYYYGNFYRSDEYRRWSESRKSRGRRCILGQRIFSGLRQQELLCRLRLHASQEGQNSLLEVSRTFVDGRISLEGYVFSLRDLVGIKNFVDAVAIGSGKPDLTGNGIEPTKQNQAIHIRPEIPIGKACSSLTSTEIIKFLTGDYRLSKARSNDLFWEAVWPRLLARGWHSEQPNGYNYAANGKHSLVFLMPGVKKFSRRLIKGDAYLDSVTDVLNKVASEPQLLELDDSEENGETGKKLEEEEDGFLEKRKSHCYLQPRAPNRSTILMKFTVVDTSLSGGNIIKVRELEPLKLITRSHSDEVHSELVSSDESDSANTFLVDQEMTANGRKSKKQKTSGEKKLLAKKHLKTTNGSDSVLPEATKKLTKANLSRKSRPENSNSGHYAKRRRRLSACSRMDLKACSSLERDIDDLTENIYSHVGSSSQANHKLSSNLSFSSRCSSIDTVEEQQQPQSMNLIDLNYPHITPAFGNCEFATETGQVKDERTEPGSPKQAASMVGPDEQQNGASRRQSTRNRPPTARALEALANGFLTVNSRKKDKEKIRDSTSRSRNSHHSRGEIGVISECSTGDASSAVKGDNGEIEK</sequence>
<evidence type="ECO:0000259" key="6">
    <source>
        <dbReference type="PROSITE" id="PS51293"/>
    </source>
</evidence>
<dbReference type="OMA" id="IHIRPEI"/>
<dbReference type="PANTHER" id="PTHR13859:SF11">
    <property type="entry name" value="GRUNGE, ISOFORM J"/>
    <property type="match status" value="1"/>
</dbReference>